<dbReference type="Pfam" id="PF26064">
    <property type="entry name" value="DUF8023"/>
    <property type="match status" value="1"/>
</dbReference>
<feature type="transmembrane region" description="Helical" evidence="1">
    <location>
        <begin position="47"/>
        <end position="64"/>
    </location>
</feature>
<sequence length="125" mass="13780">MAHNRSIEESFKDLNILTAFGLMAFTVMSLTMLGITGDVVSWMETYQWLPLTGTLAAMVVIFLSSGTRDPSMYHPVEVVFTLLSVALMAGHAFLTEVQNFVAQFDPWGTVVVFVIFVIASAILSR</sequence>
<keyword evidence="1" id="KW-0812">Transmembrane</keyword>
<feature type="transmembrane region" description="Helical" evidence="1">
    <location>
        <begin position="14"/>
        <end position="35"/>
    </location>
</feature>
<proteinExistence type="predicted"/>
<organism evidence="2 3">
    <name type="scientific">Haloarcula hispanica</name>
    <dbReference type="NCBI Taxonomy" id="51589"/>
    <lineage>
        <taxon>Archaea</taxon>
        <taxon>Methanobacteriati</taxon>
        <taxon>Methanobacteriota</taxon>
        <taxon>Stenosarchaea group</taxon>
        <taxon>Halobacteria</taxon>
        <taxon>Halobacteriales</taxon>
        <taxon>Haloarculaceae</taxon>
        <taxon>Haloarcula</taxon>
    </lineage>
</organism>
<reference evidence="2 3" key="1">
    <citation type="submission" date="2018-11" db="EMBL/GenBank/DDBJ databases">
        <title>Genomic analysis of Haloarcula hispanica CBA1121.</title>
        <authorList>
            <person name="Kim Y.B."/>
            <person name="Roh S.W."/>
        </authorList>
    </citation>
    <scope>NUCLEOTIDE SEQUENCE [LARGE SCALE GENOMIC DNA]</scope>
    <source>
        <strain evidence="2 3">CBA1121</strain>
    </source>
</reference>
<keyword evidence="1" id="KW-1133">Transmembrane helix</keyword>
<dbReference type="Proteomes" id="UP000326244">
    <property type="component" value="Unassembled WGS sequence"/>
</dbReference>
<dbReference type="RefSeq" id="WP_151104358.1">
    <property type="nucleotide sequence ID" value="NZ_RQWK01000005.1"/>
</dbReference>
<gene>
    <name evidence="2" type="ORF">EGO51_19290</name>
</gene>
<protein>
    <submittedName>
        <fullName evidence="2">Uncharacterized protein</fullName>
    </submittedName>
</protein>
<dbReference type="InterPro" id="IPR058336">
    <property type="entry name" value="VP3-like_halobact-type"/>
</dbReference>
<evidence type="ECO:0000256" key="1">
    <source>
        <dbReference type="SAM" id="Phobius"/>
    </source>
</evidence>
<name>A0A5J5LBY8_HALHI</name>
<evidence type="ECO:0000313" key="3">
    <source>
        <dbReference type="Proteomes" id="UP000326244"/>
    </source>
</evidence>
<accession>A0A5J5LBY8</accession>
<keyword evidence="1" id="KW-0472">Membrane</keyword>
<feature type="transmembrane region" description="Helical" evidence="1">
    <location>
        <begin position="76"/>
        <end position="94"/>
    </location>
</feature>
<feature type="transmembrane region" description="Helical" evidence="1">
    <location>
        <begin position="106"/>
        <end position="124"/>
    </location>
</feature>
<dbReference type="EMBL" id="RQWK01000005">
    <property type="protein sequence ID" value="KAA9404541.1"/>
    <property type="molecule type" value="Genomic_DNA"/>
</dbReference>
<evidence type="ECO:0000313" key="2">
    <source>
        <dbReference type="EMBL" id="KAA9404541.1"/>
    </source>
</evidence>
<dbReference type="AlphaFoldDB" id="A0A5J5LBY8"/>
<comment type="caution">
    <text evidence="2">The sequence shown here is derived from an EMBL/GenBank/DDBJ whole genome shotgun (WGS) entry which is preliminary data.</text>
</comment>